<gene>
    <name evidence="3" type="ORF">A2U01_0005716</name>
</gene>
<organism evidence="3 4">
    <name type="scientific">Trifolium medium</name>
    <dbReference type="NCBI Taxonomy" id="97028"/>
    <lineage>
        <taxon>Eukaryota</taxon>
        <taxon>Viridiplantae</taxon>
        <taxon>Streptophyta</taxon>
        <taxon>Embryophyta</taxon>
        <taxon>Tracheophyta</taxon>
        <taxon>Spermatophyta</taxon>
        <taxon>Magnoliopsida</taxon>
        <taxon>eudicotyledons</taxon>
        <taxon>Gunneridae</taxon>
        <taxon>Pentapetalae</taxon>
        <taxon>rosids</taxon>
        <taxon>fabids</taxon>
        <taxon>Fabales</taxon>
        <taxon>Fabaceae</taxon>
        <taxon>Papilionoideae</taxon>
        <taxon>50 kb inversion clade</taxon>
        <taxon>NPAAA clade</taxon>
        <taxon>Hologalegina</taxon>
        <taxon>IRL clade</taxon>
        <taxon>Trifolieae</taxon>
        <taxon>Trifolium</taxon>
    </lineage>
</organism>
<keyword evidence="1" id="KW-0175">Coiled coil</keyword>
<evidence type="ECO:0000313" key="3">
    <source>
        <dbReference type="EMBL" id="MCH84879.1"/>
    </source>
</evidence>
<feature type="coiled-coil region" evidence="1">
    <location>
        <begin position="172"/>
        <end position="199"/>
    </location>
</feature>
<proteinExistence type="predicted"/>
<evidence type="ECO:0000313" key="4">
    <source>
        <dbReference type="Proteomes" id="UP000265520"/>
    </source>
</evidence>
<name>A0A392MCT9_9FABA</name>
<feature type="region of interest" description="Disordered" evidence="2">
    <location>
        <begin position="37"/>
        <end position="77"/>
    </location>
</feature>
<protein>
    <submittedName>
        <fullName evidence="3">Uncharacterized protein</fullName>
    </submittedName>
</protein>
<accession>A0A392MCT9</accession>
<dbReference type="AlphaFoldDB" id="A0A392MCT9"/>
<sequence length="201" mass="22344">MSRGREYQSLTWGKMVSRCSPPDQMAQQGIEILRMLSDQNKKMEKKKSKKGAGSTFSSAAGGISSESPVVGSPQVVTSKLEKKKRKMDVDFVDLEVNEPGIQGRTVVPGCWSKKGFLSLNPLVVEEQEKAVIRSIEPKRREKFLVDDIAGLMRLVSTALVLNEDSAEPSREAQALKEKISEQEAMITKLEIAAEDFEEKKK</sequence>
<keyword evidence="4" id="KW-1185">Reference proteome</keyword>
<dbReference type="EMBL" id="LXQA010007521">
    <property type="protein sequence ID" value="MCH84879.1"/>
    <property type="molecule type" value="Genomic_DNA"/>
</dbReference>
<comment type="caution">
    <text evidence="3">The sequence shown here is derived from an EMBL/GenBank/DDBJ whole genome shotgun (WGS) entry which is preliminary data.</text>
</comment>
<feature type="compositionally biased region" description="Low complexity" evidence="2">
    <location>
        <begin position="51"/>
        <end position="65"/>
    </location>
</feature>
<evidence type="ECO:0000256" key="2">
    <source>
        <dbReference type="SAM" id="MobiDB-lite"/>
    </source>
</evidence>
<dbReference type="Proteomes" id="UP000265520">
    <property type="component" value="Unassembled WGS sequence"/>
</dbReference>
<feature type="non-terminal residue" evidence="3">
    <location>
        <position position="201"/>
    </location>
</feature>
<reference evidence="3 4" key="1">
    <citation type="journal article" date="2018" name="Front. Plant Sci.">
        <title>Red Clover (Trifolium pratense) and Zigzag Clover (T. medium) - A Picture of Genomic Similarities and Differences.</title>
        <authorList>
            <person name="Dluhosova J."/>
            <person name="Istvanek J."/>
            <person name="Nedelnik J."/>
            <person name="Repkova J."/>
        </authorList>
    </citation>
    <scope>NUCLEOTIDE SEQUENCE [LARGE SCALE GENOMIC DNA]</scope>
    <source>
        <strain evidence="4">cv. 10/8</strain>
        <tissue evidence="3">Leaf</tissue>
    </source>
</reference>
<evidence type="ECO:0000256" key="1">
    <source>
        <dbReference type="SAM" id="Coils"/>
    </source>
</evidence>